<dbReference type="SUPFAM" id="SSF56112">
    <property type="entry name" value="Protein kinase-like (PK-like)"/>
    <property type="match status" value="1"/>
</dbReference>
<feature type="domain" description="Protein kinase" evidence="11">
    <location>
        <begin position="1"/>
        <end position="261"/>
    </location>
</feature>
<dbReference type="OrthoDB" id="2387886at2759"/>
<dbReference type="PANTHER" id="PTHR44329:SF285">
    <property type="entry name" value="V-MOS MOLONEY MURINE SARCOMA VIRAL ONCO HOMOLOG"/>
    <property type="match status" value="1"/>
</dbReference>
<dbReference type="SMART" id="SM00671">
    <property type="entry name" value="SEL1"/>
    <property type="match status" value="6"/>
</dbReference>
<keyword evidence="13" id="KW-1185">Reference proteome</keyword>
<evidence type="ECO:0000259" key="11">
    <source>
        <dbReference type="PROSITE" id="PS50011"/>
    </source>
</evidence>
<dbReference type="PROSITE" id="PS00107">
    <property type="entry name" value="PROTEIN_KINASE_ATP"/>
    <property type="match status" value="1"/>
</dbReference>
<evidence type="ECO:0000256" key="10">
    <source>
        <dbReference type="SAM" id="MobiDB-lite"/>
    </source>
</evidence>
<dbReference type="InterPro" id="IPR006597">
    <property type="entry name" value="Sel1-like"/>
</dbReference>
<sequence>MGECIGAGTFGIVFQGRYNTRKAAIKKFRLYQYTTEQLQTIEQEIGLLKHLQYRHIIQFYGVHRQDKEVWLVTDFAEGGSLKQAIEDSRVDDWPVKSRIAQEIADGLAYIHHEGILHRDLKSDNVLLTRHMEVKLCDFGLAVIKTSSGGHSTQFMRGTFRWLAPELVLSERPRYTTKSDMYALGMVMWEMAAMCTVPFKAMTNNFVVAHAVHGGRREQLPGDTPADYRRWVDLCWKPDPSERPAAHEVIIVDDASPQRELVNTAGTSAYELTTLPYEQGEASVGSSSVFSATEEPRAVHPPTDFFSLSRKATLNDVDAQVSLAEMYETGGSGVPQDNEMAFVWYLRAAQQGHTGAMDRVGDMYAEGRGTEQSDDEAARWHKQATEQRRSNQDSGVYTSSQGASLSVGHDSGDMNWFRTTTQKRLADMESRLLSMMNVLENDPERVKARAEIQAAEGGDARAQFNVAKMYLNGRGVEQSVVEAVKWYTRAASQGHQMAQNNLGWMYDVGNGVEQDDTMAVEWYKKSSAQGNAFGHGNLASMYELGFGVEASDNHALDLFTRAHDKGSPNAHFHIKWLTSPDRRAPCSDSDVVEVNRIGAEKGYVAAQHNLGRLYERGRGVRMDKDEALAWYRKAAAQGHTGSPQRMVFLQ</sequence>
<evidence type="ECO:0000256" key="1">
    <source>
        <dbReference type="ARBA" id="ARBA00012513"/>
    </source>
</evidence>
<feature type="compositionally biased region" description="Polar residues" evidence="10">
    <location>
        <begin position="391"/>
        <end position="403"/>
    </location>
</feature>
<dbReference type="Pfam" id="PF08238">
    <property type="entry name" value="Sel1"/>
    <property type="match status" value="6"/>
</dbReference>
<evidence type="ECO:0000256" key="7">
    <source>
        <dbReference type="ARBA" id="ARBA00047899"/>
    </source>
</evidence>
<dbReference type="PRINTS" id="PR00109">
    <property type="entry name" value="TYRKINASE"/>
</dbReference>
<comment type="catalytic activity">
    <reaction evidence="8">
        <text>L-seryl-[protein] + ATP = O-phospho-L-seryl-[protein] + ADP + H(+)</text>
        <dbReference type="Rhea" id="RHEA:17989"/>
        <dbReference type="Rhea" id="RHEA-COMP:9863"/>
        <dbReference type="Rhea" id="RHEA-COMP:11604"/>
        <dbReference type="ChEBI" id="CHEBI:15378"/>
        <dbReference type="ChEBI" id="CHEBI:29999"/>
        <dbReference type="ChEBI" id="CHEBI:30616"/>
        <dbReference type="ChEBI" id="CHEBI:83421"/>
        <dbReference type="ChEBI" id="CHEBI:456216"/>
        <dbReference type="EC" id="2.7.11.1"/>
    </reaction>
</comment>
<dbReference type="GO" id="GO:0005524">
    <property type="term" value="F:ATP binding"/>
    <property type="evidence" value="ECO:0007669"/>
    <property type="project" value="UniProtKB-UniRule"/>
</dbReference>
<evidence type="ECO:0000256" key="3">
    <source>
        <dbReference type="ARBA" id="ARBA00022679"/>
    </source>
</evidence>
<evidence type="ECO:0000256" key="9">
    <source>
        <dbReference type="PROSITE-ProRule" id="PRU10141"/>
    </source>
</evidence>
<dbReference type="InterPro" id="IPR001245">
    <property type="entry name" value="Ser-Thr/Tyr_kinase_cat_dom"/>
</dbReference>
<feature type="region of interest" description="Disordered" evidence="10">
    <location>
        <begin position="367"/>
        <end position="407"/>
    </location>
</feature>
<dbReference type="Proteomes" id="UP000807716">
    <property type="component" value="Unassembled WGS sequence"/>
</dbReference>
<dbReference type="Pfam" id="PF07714">
    <property type="entry name" value="PK_Tyr_Ser-Thr"/>
    <property type="match status" value="1"/>
</dbReference>
<name>A0A9P6QM27_9FUNG</name>
<evidence type="ECO:0000256" key="4">
    <source>
        <dbReference type="ARBA" id="ARBA00022741"/>
    </source>
</evidence>
<dbReference type="InterPro" id="IPR011009">
    <property type="entry name" value="Kinase-like_dom_sf"/>
</dbReference>
<feature type="binding site" evidence="9">
    <location>
        <position position="27"/>
    </location>
    <ligand>
        <name>ATP</name>
        <dbReference type="ChEBI" id="CHEBI:30616"/>
    </ligand>
</feature>
<comment type="caution">
    <text evidence="12">The sequence shown here is derived from an EMBL/GenBank/DDBJ whole genome shotgun (WGS) entry which is preliminary data.</text>
</comment>
<evidence type="ECO:0000256" key="2">
    <source>
        <dbReference type="ARBA" id="ARBA00022527"/>
    </source>
</evidence>
<dbReference type="PANTHER" id="PTHR44329">
    <property type="entry name" value="SERINE/THREONINE-PROTEIN KINASE TNNI3K-RELATED"/>
    <property type="match status" value="1"/>
</dbReference>
<dbReference type="GO" id="GO:0004674">
    <property type="term" value="F:protein serine/threonine kinase activity"/>
    <property type="evidence" value="ECO:0007669"/>
    <property type="project" value="UniProtKB-KW"/>
</dbReference>
<keyword evidence="3" id="KW-0808">Transferase</keyword>
<dbReference type="PROSITE" id="PS00108">
    <property type="entry name" value="PROTEIN_KINASE_ST"/>
    <property type="match status" value="1"/>
</dbReference>
<proteinExistence type="predicted"/>
<evidence type="ECO:0000256" key="6">
    <source>
        <dbReference type="ARBA" id="ARBA00022840"/>
    </source>
</evidence>
<dbReference type="PROSITE" id="PS50011">
    <property type="entry name" value="PROTEIN_KINASE_DOM"/>
    <property type="match status" value="1"/>
</dbReference>
<dbReference type="CDD" id="cd13999">
    <property type="entry name" value="STKc_MAP3K-like"/>
    <property type="match status" value="1"/>
</dbReference>
<gene>
    <name evidence="12" type="ORF">DFQ27_000413</name>
</gene>
<dbReference type="InterPro" id="IPR000719">
    <property type="entry name" value="Prot_kinase_dom"/>
</dbReference>
<dbReference type="Gene3D" id="1.10.510.10">
    <property type="entry name" value="Transferase(Phosphotransferase) domain 1"/>
    <property type="match status" value="1"/>
</dbReference>
<feature type="compositionally biased region" description="Basic and acidic residues" evidence="10">
    <location>
        <begin position="367"/>
        <end position="390"/>
    </location>
</feature>
<evidence type="ECO:0000313" key="13">
    <source>
        <dbReference type="Proteomes" id="UP000807716"/>
    </source>
</evidence>
<keyword evidence="6 9" id="KW-0067">ATP-binding</keyword>
<evidence type="ECO:0000313" key="12">
    <source>
        <dbReference type="EMBL" id="KAG0270112.1"/>
    </source>
</evidence>
<dbReference type="SMART" id="SM00220">
    <property type="entry name" value="S_TKc"/>
    <property type="match status" value="1"/>
</dbReference>
<protein>
    <recommendedName>
        <fullName evidence="1">non-specific serine/threonine protein kinase</fullName>
        <ecNumber evidence="1">2.7.11.1</ecNumber>
    </recommendedName>
</protein>
<organism evidence="12 13">
    <name type="scientific">Actinomortierella ambigua</name>
    <dbReference type="NCBI Taxonomy" id="1343610"/>
    <lineage>
        <taxon>Eukaryota</taxon>
        <taxon>Fungi</taxon>
        <taxon>Fungi incertae sedis</taxon>
        <taxon>Mucoromycota</taxon>
        <taxon>Mortierellomycotina</taxon>
        <taxon>Mortierellomycetes</taxon>
        <taxon>Mortierellales</taxon>
        <taxon>Mortierellaceae</taxon>
        <taxon>Actinomortierella</taxon>
    </lineage>
</organism>
<dbReference type="InterPro" id="IPR008271">
    <property type="entry name" value="Ser/Thr_kinase_AS"/>
</dbReference>
<dbReference type="InterPro" id="IPR011990">
    <property type="entry name" value="TPR-like_helical_dom_sf"/>
</dbReference>
<reference evidence="12" key="1">
    <citation type="journal article" date="2020" name="Fungal Divers.">
        <title>Resolving the Mortierellaceae phylogeny through synthesis of multi-gene phylogenetics and phylogenomics.</title>
        <authorList>
            <person name="Vandepol N."/>
            <person name="Liber J."/>
            <person name="Desiro A."/>
            <person name="Na H."/>
            <person name="Kennedy M."/>
            <person name="Barry K."/>
            <person name="Grigoriev I.V."/>
            <person name="Miller A.N."/>
            <person name="O'Donnell K."/>
            <person name="Stajich J.E."/>
            <person name="Bonito G."/>
        </authorList>
    </citation>
    <scope>NUCLEOTIDE SEQUENCE</scope>
    <source>
        <strain evidence="12">BC1065</strain>
    </source>
</reference>
<dbReference type="AlphaFoldDB" id="A0A9P6QM27"/>
<dbReference type="SUPFAM" id="SSF81901">
    <property type="entry name" value="HCP-like"/>
    <property type="match status" value="2"/>
</dbReference>
<evidence type="ECO:0000256" key="5">
    <source>
        <dbReference type="ARBA" id="ARBA00022777"/>
    </source>
</evidence>
<accession>A0A9P6QM27</accession>
<keyword evidence="5" id="KW-0418">Kinase</keyword>
<dbReference type="Gene3D" id="1.25.40.10">
    <property type="entry name" value="Tetratricopeptide repeat domain"/>
    <property type="match status" value="3"/>
</dbReference>
<comment type="catalytic activity">
    <reaction evidence="7">
        <text>L-threonyl-[protein] + ATP = O-phospho-L-threonyl-[protein] + ADP + H(+)</text>
        <dbReference type="Rhea" id="RHEA:46608"/>
        <dbReference type="Rhea" id="RHEA-COMP:11060"/>
        <dbReference type="Rhea" id="RHEA-COMP:11605"/>
        <dbReference type="ChEBI" id="CHEBI:15378"/>
        <dbReference type="ChEBI" id="CHEBI:30013"/>
        <dbReference type="ChEBI" id="CHEBI:30616"/>
        <dbReference type="ChEBI" id="CHEBI:61977"/>
        <dbReference type="ChEBI" id="CHEBI:456216"/>
        <dbReference type="EC" id="2.7.11.1"/>
    </reaction>
</comment>
<dbReference type="EC" id="2.7.11.1" evidence="1"/>
<dbReference type="EMBL" id="JAAAJB010000011">
    <property type="protein sequence ID" value="KAG0270112.1"/>
    <property type="molecule type" value="Genomic_DNA"/>
</dbReference>
<dbReference type="InterPro" id="IPR051681">
    <property type="entry name" value="Ser/Thr_Kinases-Pseudokinases"/>
</dbReference>
<keyword evidence="2" id="KW-0723">Serine/threonine-protein kinase</keyword>
<dbReference type="InterPro" id="IPR017441">
    <property type="entry name" value="Protein_kinase_ATP_BS"/>
</dbReference>
<evidence type="ECO:0000256" key="8">
    <source>
        <dbReference type="ARBA" id="ARBA00048679"/>
    </source>
</evidence>
<keyword evidence="4 9" id="KW-0547">Nucleotide-binding</keyword>